<dbReference type="Proteomes" id="UP000186110">
    <property type="component" value="Chromosome"/>
</dbReference>
<evidence type="ECO:0000313" key="3">
    <source>
        <dbReference type="Proteomes" id="UP000186110"/>
    </source>
</evidence>
<dbReference type="STRING" id="1484693.RS694_06400"/>
<dbReference type="EMBL" id="CP019239">
    <property type="protein sequence ID" value="APW42199.1"/>
    <property type="molecule type" value="Genomic_DNA"/>
</dbReference>
<dbReference type="eggNOG" id="ENOG5031T51">
    <property type="taxonomic scope" value="Bacteria"/>
</dbReference>
<evidence type="ECO:0000313" key="2">
    <source>
        <dbReference type="EMBL" id="APW42199.1"/>
    </source>
</evidence>
<name>A0A1P8K880_9BURK</name>
<proteinExistence type="predicted"/>
<keyword evidence="1" id="KW-0732">Signal</keyword>
<dbReference type="KEGG" id="rsb:RS694_06400"/>
<feature type="chain" id="PRO_5010173422" evidence="1">
    <location>
        <begin position="20"/>
        <end position="183"/>
    </location>
</feature>
<gene>
    <name evidence="2" type="ORF">RS694_06400</name>
</gene>
<keyword evidence="3" id="KW-1185">Reference proteome</keyword>
<accession>A0A1P8K880</accession>
<organism evidence="2 3">
    <name type="scientific">Rhodoferax saidenbachensis</name>
    <dbReference type="NCBI Taxonomy" id="1484693"/>
    <lineage>
        <taxon>Bacteria</taxon>
        <taxon>Pseudomonadati</taxon>
        <taxon>Pseudomonadota</taxon>
        <taxon>Betaproteobacteria</taxon>
        <taxon>Burkholderiales</taxon>
        <taxon>Comamonadaceae</taxon>
        <taxon>Rhodoferax</taxon>
    </lineage>
</organism>
<protein>
    <submittedName>
        <fullName evidence="2">Uncharacterized protein</fullName>
    </submittedName>
</protein>
<feature type="signal peptide" evidence="1">
    <location>
        <begin position="1"/>
        <end position="19"/>
    </location>
</feature>
<dbReference type="AlphaFoldDB" id="A0A1P8K880"/>
<reference evidence="2 3" key="1">
    <citation type="submission" date="2017-01" db="EMBL/GenBank/DDBJ databases">
        <authorList>
            <person name="Mah S.A."/>
            <person name="Swanson W.J."/>
            <person name="Moy G.W."/>
            <person name="Vacquier V.D."/>
        </authorList>
    </citation>
    <scope>NUCLEOTIDE SEQUENCE [LARGE SCALE GENOMIC DNA]</scope>
    <source>
        <strain evidence="2 3">DSM 22694</strain>
    </source>
</reference>
<evidence type="ECO:0000256" key="1">
    <source>
        <dbReference type="SAM" id="SignalP"/>
    </source>
</evidence>
<dbReference type="RefSeq" id="WP_051391778.1">
    <property type="nucleotide sequence ID" value="NZ_CP019239.1"/>
</dbReference>
<sequence>MFKRILWSVLLVLPSLVLAQTATKAPSAKMRALKVPAAEALPLTELSAEHLLVAQKVLVGAIPCELSNTVAIAPHAESPGRFLLTIGRQQHVMEPVLTSTGAVRLENAASGMVWLQLTNKSMLMDHKQGKRVADGCMTPGQQLVAEAMERTPPPGLLDPVVVAQPADEVKPQAGPQTVVTATK</sequence>